<dbReference type="InterPro" id="IPR036624">
    <property type="entry name" value="Hcp1-lik_sf"/>
</dbReference>
<dbReference type="Gene3D" id="2.30.110.20">
    <property type="entry name" value="Hcp1-like"/>
    <property type="match status" value="1"/>
</dbReference>
<dbReference type="PANTHER" id="PTHR36152:SF5">
    <property type="entry name" value="PROTEIN HCP1"/>
    <property type="match status" value="1"/>
</dbReference>
<name>A0A1N6LIN8_9BURK</name>
<reference evidence="1 2" key="1">
    <citation type="submission" date="2016-11" db="EMBL/GenBank/DDBJ databases">
        <authorList>
            <person name="Jaros S."/>
            <person name="Januszkiewicz K."/>
            <person name="Wedrychowicz H."/>
        </authorList>
    </citation>
    <scope>NUCLEOTIDE SEQUENCE [LARGE SCALE GENOMIC DNA]</scope>
    <source>
        <strain evidence="1 2">GAS95</strain>
    </source>
</reference>
<dbReference type="PANTHER" id="PTHR36152">
    <property type="entry name" value="CYTOPLASMIC PROTEIN-RELATED"/>
    <property type="match status" value="1"/>
</dbReference>
<dbReference type="EMBL" id="FSRU01000003">
    <property type="protein sequence ID" value="SIO68648.1"/>
    <property type="molecule type" value="Genomic_DNA"/>
</dbReference>
<protein>
    <submittedName>
        <fullName evidence="1">Type VI secretion system secreted protein Hcp</fullName>
    </submittedName>
</protein>
<evidence type="ECO:0000313" key="2">
    <source>
        <dbReference type="Proteomes" id="UP000185151"/>
    </source>
</evidence>
<dbReference type="Pfam" id="PF05638">
    <property type="entry name" value="T6SS_HCP"/>
    <property type="match status" value="1"/>
</dbReference>
<accession>A0A1N6LIN8</accession>
<dbReference type="Proteomes" id="UP000185151">
    <property type="component" value="Unassembled WGS sequence"/>
</dbReference>
<dbReference type="AlphaFoldDB" id="A0A1N6LIN8"/>
<dbReference type="OrthoDB" id="5066999at2"/>
<dbReference type="SUPFAM" id="SSF141452">
    <property type="entry name" value="Hcp1-like"/>
    <property type="match status" value="1"/>
</dbReference>
<sequence>MSVDMYMWVDGVAGESKDANHKGWIDIQSYSWGAMQPGNMATGSGGGIGKVSYNDLQVETFLDKAAPAVLKYCANGKHLPKVVISVCKAGGTQIEYLRITLSEVLVTSVQQGAAKASEAVKITYGFQAAKVRKQYWEQTDQGTKGGESVLAWDIKENREV</sequence>
<evidence type="ECO:0000313" key="1">
    <source>
        <dbReference type="EMBL" id="SIO68648.1"/>
    </source>
</evidence>
<organism evidence="1 2">
    <name type="scientific">Paraburkholderia phenazinium</name>
    <dbReference type="NCBI Taxonomy" id="60549"/>
    <lineage>
        <taxon>Bacteria</taxon>
        <taxon>Pseudomonadati</taxon>
        <taxon>Pseudomonadota</taxon>
        <taxon>Betaproteobacteria</taxon>
        <taxon>Burkholderiales</taxon>
        <taxon>Burkholderiaceae</taxon>
        <taxon>Paraburkholderia</taxon>
    </lineage>
</organism>
<dbReference type="InterPro" id="IPR008514">
    <property type="entry name" value="T6SS_Hcp"/>
</dbReference>
<keyword evidence="2" id="KW-1185">Reference proteome</keyword>
<dbReference type="InterPro" id="IPR053165">
    <property type="entry name" value="HSI-I_assembly_Hcp1"/>
</dbReference>
<proteinExistence type="predicted"/>
<dbReference type="RefSeq" id="WP_074302611.1">
    <property type="nucleotide sequence ID" value="NZ_FSRU01000003.1"/>
</dbReference>
<gene>
    <name evidence="1" type="ORF">SAMN05444165_7615</name>
</gene>